<feature type="domain" description="5-hmdU DNA kinase helical" evidence="1">
    <location>
        <begin position="14"/>
        <end position="291"/>
    </location>
</feature>
<dbReference type="Pfam" id="PF18723">
    <property type="entry name" value="HMUDK_hel"/>
    <property type="match status" value="1"/>
</dbReference>
<comment type="caution">
    <text evidence="2">The sequence shown here is derived from an EMBL/GenBank/DDBJ whole genome shotgun (WGS) entry which is preliminary data.</text>
</comment>
<dbReference type="AlphaFoldDB" id="A0AAJ1QDY3"/>
<dbReference type="Proteomes" id="UP001170959">
    <property type="component" value="Unassembled WGS sequence"/>
</dbReference>
<reference evidence="2" key="1">
    <citation type="submission" date="2020-06" db="EMBL/GenBank/DDBJ databases">
        <authorList>
            <person name="Dong N."/>
        </authorList>
    </citation>
    <scope>NUCLEOTIDE SEQUENCE</scope>
    <source>
        <strain evidence="2">R655-4</strain>
    </source>
</reference>
<evidence type="ECO:0000313" key="3">
    <source>
        <dbReference type="Proteomes" id="UP001170959"/>
    </source>
</evidence>
<dbReference type="EMBL" id="JACAGJ010000003">
    <property type="protein sequence ID" value="MDM1072285.1"/>
    <property type="molecule type" value="Genomic_DNA"/>
</dbReference>
<dbReference type="InterPro" id="IPR040684">
    <property type="entry name" value="HMUDK_hel"/>
</dbReference>
<organism evidence="2 3">
    <name type="scientific">Empedobacter brevis</name>
    <dbReference type="NCBI Taxonomy" id="247"/>
    <lineage>
        <taxon>Bacteria</taxon>
        <taxon>Pseudomonadati</taxon>
        <taxon>Bacteroidota</taxon>
        <taxon>Flavobacteriia</taxon>
        <taxon>Flavobacteriales</taxon>
        <taxon>Weeksellaceae</taxon>
        <taxon>Empedobacter</taxon>
    </lineage>
</organism>
<gene>
    <name evidence="2" type="ORF">HX001_07235</name>
</gene>
<evidence type="ECO:0000259" key="1">
    <source>
        <dbReference type="Pfam" id="PF18723"/>
    </source>
</evidence>
<protein>
    <recommendedName>
        <fullName evidence="1">5-hmdU DNA kinase helical domain-containing protein</fullName>
    </recommendedName>
</protein>
<reference evidence="2" key="2">
    <citation type="journal article" date="2022" name="Sci. Total Environ.">
        <title>Prevalence, transmission, and molecular epidemiology of tet(X)-positive bacteria among humans, animals, and environmental niches in China: An epidemiological, and genomic-based study.</title>
        <authorList>
            <person name="Dong N."/>
            <person name="Zeng Y."/>
            <person name="Cai C."/>
            <person name="Sun C."/>
            <person name="Lu J."/>
            <person name="Liu C."/>
            <person name="Zhou H."/>
            <person name="Sun Q."/>
            <person name="Shu L."/>
            <person name="Wang H."/>
            <person name="Wang Y."/>
            <person name="Wang S."/>
            <person name="Wu C."/>
            <person name="Chan E.W."/>
            <person name="Chen G."/>
            <person name="Shen Z."/>
            <person name="Chen S."/>
            <person name="Zhang R."/>
        </authorList>
    </citation>
    <scope>NUCLEOTIDE SEQUENCE</scope>
    <source>
        <strain evidence="2">R655-4</strain>
    </source>
</reference>
<name>A0AAJ1QDY3_9FLAO</name>
<dbReference type="RefSeq" id="WP_286492581.1">
    <property type="nucleotide sequence ID" value="NZ_JACAGJ010000003.1"/>
</dbReference>
<accession>A0AAJ1QDY3</accession>
<evidence type="ECO:0000313" key="2">
    <source>
        <dbReference type="EMBL" id="MDM1072285.1"/>
    </source>
</evidence>
<sequence>MEIIKKLHKPTPTVVFDTYWKFASERQNIFFNKINGKDVLTKDPILLKHKFTNVYRATDRVSQYLIKDVIYNKNYSLHDLLFRIILFKIFNKISTWQLFESEFGEITIEKFNFKSFSELLLEAKNAGESIYSGAYIMTSGSSIYGYKYKHENHLKLIDREIINSNLIDVLINSGSLKEVYEELLKLPTVGKFLAFQYAIDLNYSPIINFSEMDFVKAGPGALDGIRKCFSNFGDYSPEDIIKYMAEKQDYFFEKNQLEFKKIGNRSLQLIDCQNIFCEVDKYSRVAHPEINGVSNRKRIKQVYKENKNTIDLFFPPKWNIVKY</sequence>
<proteinExistence type="predicted"/>